<dbReference type="AlphaFoldDB" id="A0A067MBZ7"/>
<accession>A0A067MBZ7</accession>
<gene>
    <name evidence="1" type="ORF">BOTBODRAFT_179298</name>
</gene>
<dbReference type="InterPro" id="IPR021851">
    <property type="entry name" value="DUF3455"/>
</dbReference>
<dbReference type="EMBL" id="KL198082">
    <property type="protein sequence ID" value="KDQ09121.1"/>
    <property type="molecule type" value="Genomic_DNA"/>
</dbReference>
<evidence type="ECO:0008006" key="3">
    <source>
        <dbReference type="Google" id="ProtNLM"/>
    </source>
</evidence>
<dbReference type="OrthoDB" id="1859733at2759"/>
<name>A0A067MBZ7_BOTB1</name>
<proteinExistence type="predicted"/>
<evidence type="ECO:0000313" key="1">
    <source>
        <dbReference type="EMBL" id="KDQ09121.1"/>
    </source>
</evidence>
<reference evidence="2" key="1">
    <citation type="journal article" date="2014" name="Proc. Natl. Acad. Sci. U.S.A.">
        <title>Extensive sampling of basidiomycete genomes demonstrates inadequacy of the white-rot/brown-rot paradigm for wood decay fungi.</title>
        <authorList>
            <person name="Riley R."/>
            <person name="Salamov A.A."/>
            <person name="Brown D.W."/>
            <person name="Nagy L.G."/>
            <person name="Floudas D."/>
            <person name="Held B.W."/>
            <person name="Levasseur A."/>
            <person name="Lombard V."/>
            <person name="Morin E."/>
            <person name="Otillar R."/>
            <person name="Lindquist E.A."/>
            <person name="Sun H."/>
            <person name="LaButti K.M."/>
            <person name="Schmutz J."/>
            <person name="Jabbour D."/>
            <person name="Luo H."/>
            <person name="Baker S.E."/>
            <person name="Pisabarro A.G."/>
            <person name="Walton J.D."/>
            <person name="Blanchette R.A."/>
            <person name="Henrissat B."/>
            <person name="Martin F."/>
            <person name="Cullen D."/>
            <person name="Hibbett D.S."/>
            <person name="Grigoriev I.V."/>
        </authorList>
    </citation>
    <scope>NUCLEOTIDE SEQUENCE [LARGE SCALE GENOMIC DNA]</scope>
    <source>
        <strain evidence="2">FD-172 SS1</strain>
    </source>
</reference>
<dbReference type="HOGENOM" id="CLU_067863_3_1_1"/>
<dbReference type="Proteomes" id="UP000027195">
    <property type="component" value="Unassembled WGS sequence"/>
</dbReference>
<dbReference type="InParanoid" id="A0A067MBZ7"/>
<organism evidence="1 2">
    <name type="scientific">Botryobasidium botryosum (strain FD-172 SS1)</name>
    <dbReference type="NCBI Taxonomy" id="930990"/>
    <lineage>
        <taxon>Eukaryota</taxon>
        <taxon>Fungi</taxon>
        <taxon>Dikarya</taxon>
        <taxon>Basidiomycota</taxon>
        <taxon>Agaricomycotina</taxon>
        <taxon>Agaricomycetes</taxon>
        <taxon>Cantharellales</taxon>
        <taxon>Botryobasidiaceae</taxon>
        <taxon>Botryobasidium</taxon>
    </lineage>
</organism>
<dbReference type="PANTHER" id="PTHR35567:SF1">
    <property type="entry name" value="CONSERVED FUNGAL PROTEIN (AFU_ORTHOLOGUE AFUA_1G14230)"/>
    <property type="match status" value="1"/>
</dbReference>
<dbReference type="Pfam" id="PF11937">
    <property type="entry name" value="DUF3455"/>
    <property type="match status" value="1"/>
</dbReference>
<protein>
    <recommendedName>
        <fullName evidence="3">Malate dehydrogenase</fullName>
    </recommendedName>
</protein>
<evidence type="ECO:0000313" key="2">
    <source>
        <dbReference type="Proteomes" id="UP000027195"/>
    </source>
</evidence>
<sequence length="292" mass="31497">MSRNRYAYLPELSDIRVLEAVPRTTAMNASTIKRPRCSSRPLSALSFLSHILRFSFFVSLFHYDIMISLMNLLSTVLSIVSVSQLVGASPMPKQSGCSTHDSVLALSPDQTQLVIPPGEFPEFITLGAGVQNYTCDPTTSLYKSTGARAALYDISCAFGSPKFNTLTATVHAALPDDISLVLAELADPPTEGLLGLHYFVPTESGISAKFDFSSVSRTDDPNAFIIGSKVGDIPAPTGSAQDVDWLELTNIQGDLARTVFRVETKGGQPPASCSPGSPDISVKYAAQYWFFK</sequence>
<dbReference type="PANTHER" id="PTHR35567">
    <property type="entry name" value="MALATE DEHYDROGENASE (AFU_ORTHOLOGUE AFUA_2G13800)"/>
    <property type="match status" value="1"/>
</dbReference>
<keyword evidence="2" id="KW-1185">Reference proteome</keyword>